<dbReference type="InterPro" id="IPR038293">
    <property type="entry name" value="ATPase_inh_sub_z_sf"/>
</dbReference>
<accession>A0A7C9UYA1</accession>
<dbReference type="Proteomes" id="UP000480684">
    <property type="component" value="Unassembled WGS sequence"/>
</dbReference>
<comment type="caution">
    <text evidence="1">The sequence shown here is derived from an EMBL/GenBank/DDBJ whole genome shotgun (WGS) entry which is preliminary data.</text>
</comment>
<keyword evidence="2" id="KW-1185">Reference proteome</keyword>
<evidence type="ECO:0000313" key="2">
    <source>
        <dbReference type="Proteomes" id="UP000480684"/>
    </source>
</evidence>
<sequence length="110" mass="12102">MLFDRTHKAAPPAAPPDLEVQARRHRDRMAGLWAAELLGLIGHAAHDYAHGLTHAHETAPADDAAPGDDPVLGRLVRDLRGKVSAHEIREKLAHLLAEARRQLRIDGKRP</sequence>
<dbReference type="Gene3D" id="1.10.790.20">
    <property type="entry name" value="Domain of unknown function DUF1476"/>
    <property type="match status" value="1"/>
</dbReference>
<dbReference type="AlphaFoldDB" id="A0A7C9UYA1"/>
<name>A0A7C9UYA1_9PROT</name>
<dbReference type="RefSeq" id="WP_163681524.1">
    <property type="nucleotide sequence ID" value="NZ_JAAIYP010000040.1"/>
</dbReference>
<evidence type="ECO:0000313" key="1">
    <source>
        <dbReference type="EMBL" id="NFV81452.1"/>
    </source>
</evidence>
<proteinExistence type="predicted"/>
<dbReference type="EMBL" id="JAAIYP010000040">
    <property type="protein sequence ID" value="NFV81452.1"/>
    <property type="molecule type" value="Genomic_DNA"/>
</dbReference>
<protein>
    <submittedName>
        <fullName evidence="1">DUF1476 family protein</fullName>
    </submittedName>
</protein>
<reference evidence="1 2" key="1">
    <citation type="submission" date="2020-02" db="EMBL/GenBank/DDBJ databases">
        <authorList>
            <person name="Dziuba M."/>
            <person name="Kuznetsov B."/>
            <person name="Mardanov A."/>
            <person name="Ravin N."/>
            <person name="Grouzdev D."/>
        </authorList>
    </citation>
    <scope>NUCLEOTIDE SEQUENCE [LARGE SCALE GENOMIC DNA]</scope>
    <source>
        <strain evidence="1 2">SpK</strain>
    </source>
</reference>
<dbReference type="InterPro" id="IPR009945">
    <property type="entry name" value="ATPase_inh_sub_z"/>
</dbReference>
<organism evidence="1 2">
    <name type="scientific">Magnetospirillum aberrantis SpK</name>
    <dbReference type="NCBI Taxonomy" id="908842"/>
    <lineage>
        <taxon>Bacteria</taxon>
        <taxon>Pseudomonadati</taxon>
        <taxon>Pseudomonadota</taxon>
        <taxon>Alphaproteobacteria</taxon>
        <taxon>Rhodospirillales</taxon>
        <taxon>Rhodospirillaceae</taxon>
        <taxon>Magnetospirillum</taxon>
    </lineage>
</organism>
<gene>
    <name evidence="1" type="ORF">G4223_15170</name>
</gene>
<dbReference type="Pfam" id="PF07345">
    <property type="entry name" value="ATPaseInh_sub_z"/>
    <property type="match status" value="1"/>
</dbReference>